<feature type="region of interest" description="Disordered" evidence="1">
    <location>
        <begin position="91"/>
        <end position="137"/>
    </location>
</feature>
<feature type="compositionally biased region" description="Polar residues" evidence="1">
    <location>
        <begin position="123"/>
        <end position="137"/>
    </location>
</feature>
<evidence type="ECO:0000259" key="2">
    <source>
        <dbReference type="Pfam" id="PF25200"/>
    </source>
</evidence>
<evidence type="ECO:0000256" key="1">
    <source>
        <dbReference type="SAM" id="MobiDB-lite"/>
    </source>
</evidence>
<dbReference type="Proteomes" id="UP000070319">
    <property type="component" value="Unassembled WGS sequence"/>
</dbReference>
<accession>A0A139LAX8</accession>
<dbReference type="AlphaFoldDB" id="A0A139LAX8"/>
<feature type="domain" description="DUF7833" evidence="2">
    <location>
        <begin position="206"/>
        <end position="268"/>
    </location>
</feature>
<reference evidence="3 4" key="1">
    <citation type="submission" date="2016-02" db="EMBL/GenBank/DDBJ databases">
        <authorList>
            <person name="Wen L."/>
            <person name="He K."/>
            <person name="Yang H."/>
        </authorList>
    </citation>
    <scope>NUCLEOTIDE SEQUENCE [LARGE SCALE GENOMIC DNA]</scope>
    <source>
        <strain evidence="3 4">KLE1704</strain>
    </source>
</reference>
<feature type="compositionally biased region" description="Basic and acidic residues" evidence="1">
    <location>
        <begin position="92"/>
        <end position="102"/>
    </location>
</feature>
<protein>
    <recommendedName>
        <fullName evidence="2">DUF7833 domain-containing protein</fullName>
    </recommendedName>
</protein>
<dbReference type="EMBL" id="LTDF01000098">
    <property type="protein sequence ID" value="KXT48603.1"/>
    <property type="molecule type" value="Genomic_DNA"/>
</dbReference>
<comment type="caution">
    <text evidence="3">The sequence shown here is derived from an EMBL/GenBank/DDBJ whole genome shotgun (WGS) entry which is preliminary data.</text>
</comment>
<feature type="compositionally biased region" description="Basic and acidic residues" evidence="1">
    <location>
        <begin position="113"/>
        <end position="122"/>
    </location>
</feature>
<dbReference type="InterPro" id="IPR057155">
    <property type="entry name" value="DUF7833"/>
</dbReference>
<proteinExistence type="predicted"/>
<dbReference type="RefSeq" id="WP_061436667.1">
    <property type="nucleotide sequence ID" value="NZ_KQ968701.1"/>
</dbReference>
<organism evidence="3">
    <name type="scientific">Bacteroides intestinalis</name>
    <dbReference type="NCBI Taxonomy" id="329854"/>
    <lineage>
        <taxon>Bacteria</taxon>
        <taxon>Pseudomonadati</taxon>
        <taxon>Bacteroidota</taxon>
        <taxon>Bacteroidia</taxon>
        <taxon>Bacteroidales</taxon>
        <taxon>Bacteroidaceae</taxon>
        <taxon>Bacteroides</taxon>
    </lineage>
</organism>
<dbReference type="Pfam" id="PF25200">
    <property type="entry name" value="DUF7833"/>
    <property type="match status" value="1"/>
</dbReference>
<evidence type="ECO:0000313" key="4">
    <source>
        <dbReference type="Proteomes" id="UP000070319"/>
    </source>
</evidence>
<dbReference type="PATRIC" id="fig|329854.7.peg.2934"/>
<gene>
    <name evidence="3" type="ORF">HMPREF2531_02880</name>
</gene>
<evidence type="ECO:0000313" key="3">
    <source>
        <dbReference type="EMBL" id="KXT48603.1"/>
    </source>
</evidence>
<name>A0A139LAX8_9BACE</name>
<sequence length="356" mass="40551">MKRNFYLQHPLMAMHDPRMQDLFDKEGPRGTGAYWIIIEKLSILPAPRAKLEYLRPYCKSKKMPLSYLKKIISEFQLFNLEEDGFFSPEELNPVKKKEKETAKNAGENAGSDAKNDENRQKTSELNPENQVKNQGNTLKNSTVEEIVCKVFKENIKDIITAAAKEKETTADADNDANNSPTTLTVCDDFGRPQAPLYPIRPWQELVDGLVEKTPWLEVTCMHSGYGALLMRHIKVAVDCFKEHIEIYDKWHDLLTESDARRYFANYTNPGQRTAQALHATLLALDAKQKSVAPPDPYRYEQRIDGRRTYLGCTIPDNAPPRPDATAFWNEATRSWSSQMPHFVGANATVEQGKCHS</sequence>